<reference evidence="5" key="2">
    <citation type="journal article" date="2020" name="Microorganisms">
        <title>Osmotic Adaptation and Compatible Solute Biosynthesis of Phototrophic Bacteria as Revealed from Genome Analyses.</title>
        <authorList>
            <person name="Imhoff J.F."/>
            <person name="Rahn T."/>
            <person name="Kunzel S."/>
            <person name="Keller A."/>
            <person name="Neulinger S.C."/>
        </authorList>
    </citation>
    <scope>NUCLEOTIDE SEQUENCE</scope>
    <source>
        <strain evidence="5">DSM 11080</strain>
    </source>
</reference>
<keyword evidence="6" id="KW-1185">Reference proteome</keyword>
<dbReference type="GO" id="GO:0043565">
    <property type="term" value="F:sequence-specific DNA binding"/>
    <property type="evidence" value="ECO:0007669"/>
    <property type="project" value="InterPro"/>
</dbReference>
<evidence type="ECO:0000259" key="4">
    <source>
        <dbReference type="PROSITE" id="PS01124"/>
    </source>
</evidence>
<dbReference type="InterPro" id="IPR053142">
    <property type="entry name" value="PchR_regulatory_protein"/>
</dbReference>
<evidence type="ECO:0000256" key="3">
    <source>
        <dbReference type="ARBA" id="ARBA00023163"/>
    </source>
</evidence>
<dbReference type="AlphaFoldDB" id="A0AAJ0U8G6"/>
<dbReference type="RefSeq" id="WP_200348745.1">
    <property type="nucleotide sequence ID" value="NZ_NRSJ01000075.1"/>
</dbReference>
<dbReference type="GO" id="GO:0003700">
    <property type="term" value="F:DNA-binding transcription factor activity"/>
    <property type="evidence" value="ECO:0007669"/>
    <property type="project" value="InterPro"/>
</dbReference>
<dbReference type="InterPro" id="IPR018060">
    <property type="entry name" value="HTH_AraC"/>
</dbReference>
<feature type="domain" description="HTH araC/xylS-type" evidence="4">
    <location>
        <begin position="151"/>
        <end position="247"/>
    </location>
</feature>
<dbReference type="SMART" id="SM00342">
    <property type="entry name" value="HTH_ARAC"/>
    <property type="match status" value="1"/>
</dbReference>
<dbReference type="EMBL" id="NRSJ01000075">
    <property type="protein sequence ID" value="MBK1707265.1"/>
    <property type="molecule type" value="Genomic_DNA"/>
</dbReference>
<evidence type="ECO:0000313" key="5">
    <source>
        <dbReference type="EMBL" id="MBK1707265.1"/>
    </source>
</evidence>
<dbReference type="PROSITE" id="PS01124">
    <property type="entry name" value="HTH_ARAC_FAMILY_2"/>
    <property type="match status" value="1"/>
</dbReference>
<proteinExistence type="predicted"/>
<comment type="caution">
    <text evidence="5">The sequence shown here is derived from an EMBL/GenBank/DDBJ whole genome shotgun (WGS) entry which is preliminary data.</text>
</comment>
<keyword evidence="2" id="KW-0238">DNA-binding</keyword>
<keyword evidence="1" id="KW-0805">Transcription regulation</keyword>
<dbReference type="PROSITE" id="PS00041">
    <property type="entry name" value="HTH_ARAC_FAMILY_1"/>
    <property type="match status" value="1"/>
</dbReference>
<protein>
    <recommendedName>
        <fullName evidence="4">HTH araC/xylS-type domain-containing protein</fullName>
    </recommendedName>
</protein>
<accession>A0AAJ0U8G6</accession>
<reference evidence="5" key="1">
    <citation type="submission" date="2017-08" db="EMBL/GenBank/DDBJ databases">
        <authorList>
            <person name="Imhoff J.F."/>
            <person name="Rahn T."/>
            <person name="Kuenzel S."/>
            <person name="Neulinger S.C."/>
        </authorList>
    </citation>
    <scope>NUCLEOTIDE SEQUENCE</scope>
    <source>
        <strain evidence="5">DSM 11080</strain>
    </source>
</reference>
<evidence type="ECO:0000256" key="1">
    <source>
        <dbReference type="ARBA" id="ARBA00023015"/>
    </source>
</evidence>
<keyword evidence="3" id="KW-0804">Transcription</keyword>
<dbReference type="Pfam" id="PF12833">
    <property type="entry name" value="HTH_18"/>
    <property type="match status" value="1"/>
</dbReference>
<dbReference type="InterPro" id="IPR009057">
    <property type="entry name" value="Homeodomain-like_sf"/>
</dbReference>
<name>A0AAJ0U8G6_9GAMM</name>
<sequence length="247" mass="27012">MKYGTDSVGFFVMLSGAVRYTTRSRSETFGNSCVWVRDGRRVGSESEVLYEMPAQQSQVAVSVDLPPSWLDAQPGGDKRPPGGCGLFTRLTGQRHQHGLAAAQALLRLRPDSIVARLRMESAALDLAAALLDFPSASQGPPLPRRHRVAVDEVIDILHAELEADHTIASLARRVGLNECSLKAAFRRVTETTIAAYLRDQRMHHARALIEHEGQSVLQAALAVGYANPSHFATAFRKVHGRLPSSLR</sequence>
<dbReference type="SUPFAM" id="SSF46689">
    <property type="entry name" value="Homeodomain-like"/>
    <property type="match status" value="2"/>
</dbReference>
<dbReference type="InterPro" id="IPR018062">
    <property type="entry name" value="HTH_AraC-typ_CS"/>
</dbReference>
<dbReference type="Gene3D" id="1.10.10.60">
    <property type="entry name" value="Homeodomain-like"/>
    <property type="match status" value="1"/>
</dbReference>
<dbReference type="PANTHER" id="PTHR47893:SF1">
    <property type="entry name" value="REGULATORY PROTEIN PCHR"/>
    <property type="match status" value="1"/>
</dbReference>
<gene>
    <name evidence="5" type="ORF">CKO40_22710</name>
</gene>
<evidence type="ECO:0000256" key="2">
    <source>
        <dbReference type="ARBA" id="ARBA00023125"/>
    </source>
</evidence>
<dbReference type="Proteomes" id="UP001296776">
    <property type="component" value="Unassembled WGS sequence"/>
</dbReference>
<dbReference type="PANTHER" id="PTHR47893">
    <property type="entry name" value="REGULATORY PROTEIN PCHR"/>
    <property type="match status" value="1"/>
</dbReference>
<organism evidence="5 6">
    <name type="scientific">Halochromatium glycolicum</name>
    <dbReference type="NCBI Taxonomy" id="85075"/>
    <lineage>
        <taxon>Bacteria</taxon>
        <taxon>Pseudomonadati</taxon>
        <taxon>Pseudomonadota</taxon>
        <taxon>Gammaproteobacteria</taxon>
        <taxon>Chromatiales</taxon>
        <taxon>Chromatiaceae</taxon>
        <taxon>Halochromatium</taxon>
    </lineage>
</organism>
<evidence type="ECO:0000313" key="6">
    <source>
        <dbReference type="Proteomes" id="UP001296776"/>
    </source>
</evidence>